<dbReference type="Pfam" id="PF00400">
    <property type="entry name" value="WD40"/>
    <property type="match status" value="3"/>
</dbReference>
<dbReference type="InterPro" id="IPR036322">
    <property type="entry name" value="WD40_repeat_dom_sf"/>
</dbReference>
<dbReference type="InterPro" id="IPR020472">
    <property type="entry name" value="WD40_PAC1"/>
</dbReference>
<evidence type="ECO:0000313" key="5">
    <source>
        <dbReference type="Proteomes" id="UP000305067"/>
    </source>
</evidence>
<keyword evidence="5" id="KW-1185">Reference proteome</keyword>
<evidence type="ECO:0000256" key="2">
    <source>
        <dbReference type="ARBA" id="ARBA00022737"/>
    </source>
</evidence>
<proteinExistence type="predicted"/>
<dbReference type="AlphaFoldDB" id="A0A5C3Q4D8"/>
<evidence type="ECO:0000256" key="1">
    <source>
        <dbReference type="ARBA" id="ARBA00022574"/>
    </source>
</evidence>
<keyword evidence="1 3" id="KW-0853">WD repeat</keyword>
<feature type="non-terminal residue" evidence="4">
    <location>
        <position position="1"/>
    </location>
</feature>
<feature type="repeat" description="WD" evidence="3">
    <location>
        <begin position="35"/>
        <end position="76"/>
    </location>
</feature>
<gene>
    <name evidence="4" type="ORF">BDV98DRAFT_575210</name>
</gene>
<dbReference type="PRINTS" id="PR00320">
    <property type="entry name" value="GPROTEINBRPT"/>
</dbReference>
<organism evidence="4 5">
    <name type="scientific">Pterulicium gracile</name>
    <dbReference type="NCBI Taxonomy" id="1884261"/>
    <lineage>
        <taxon>Eukaryota</taxon>
        <taxon>Fungi</taxon>
        <taxon>Dikarya</taxon>
        <taxon>Basidiomycota</taxon>
        <taxon>Agaricomycotina</taxon>
        <taxon>Agaricomycetes</taxon>
        <taxon>Agaricomycetidae</taxon>
        <taxon>Agaricales</taxon>
        <taxon>Pleurotineae</taxon>
        <taxon>Pterulaceae</taxon>
        <taxon>Pterulicium</taxon>
    </lineage>
</organism>
<dbReference type="PROSITE" id="PS50294">
    <property type="entry name" value="WD_REPEATS_REGION"/>
    <property type="match status" value="3"/>
</dbReference>
<dbReference type="InterPro" id="IPR001680">
    <property type="entry name" value="WD40_rpt"/>
</dbReference>
<accession>A0A5C3Q4D8</accession>
<name>A0A5C3Q4D8_9AGAR</name>
<protein>
    <submittedName>
        <fullName evidence="4">WD40-repeat-containing domain protein</fullName>
    </submittedName>
</protein>
<dbReference type="OrthoDB" id="6262491at2759"/>
<dbReference type="EMBL" id="ML178852">
    <property type="protein sequence ID" value="TFK96955.1"/>
    <property type="molecule type" value="Genomic_DNA"/>
</dbReference>
<dbReference type="InterPro" id="IPR019775">
    <property type="entry name" value="WD40_repeat_CS"/>
</dbReference>
<dbReference type="PROSITE" id="PS00678">
    <property type="entry name" value="WD_REPEATS_1"/>
    <property type="match status" value="2"/>
</dbReference>
<keyword evidence="2" id="KW-0677">Repeat</keyword>
<reference evidence="4 5" key="1">
    <citation type="journal article" date="2019" name="Nat. Ecol. Evol.">
        <title>Megaphylogeny resolves global patterns of mushroom evolution.</title>
        <authorList>
            <person name="Varga T."/>
            <person name="Krizsan K."/>
            <person name="Foldi C."/>
            <person name="Dima B."/>
            <person name="Sanchez-Garcia M."/>
            <person name="Sanchez-Ramirez S."/>
            <person name="Szollosi G.J."/>
            <person name="Szarkandi J.G."/>
            <person name="Papp V."/>
            <person name="Albert L."/>
            <person name="Andreopoulos W."/>
            <person name="Angelini C."/>
            <person name="Antonin V."/>
            <person name="Barry K.W."/>
            <person name="Bougher N.L."/>
            <person name="Buchanan P."/>
            <person name="Buyck B."/>
            <person name="Bense V."/>
            <person name="Catcheside P."/>
            <person name="Chovatia M."/>
            <person name="Cooper J."/>
            <person name="Damon W."/>
            <person name="Desjardin D."/>
            <person name="Finy P."/>
            <person name="Geml J."/>
            <person name="Haridas S."/>
            <person name="Hughes K."/>
            <person name="Justo A."/>
            <person name="Karasinski D."/>
            <person name="Kautmanova I."/>
            <person name="Kiss B."/>
            <person name="Kocsube S."/>
            <person name="Kotiranta H."/>
            <person name="LaButti K.M."/>
            <person name="Lechner B.E."/>
            <person name="Liimatainen K."/>
            <person name="Lipzen A."/>
            <person name="Lukacs Z."/>
            <person name="Mihaltcheva S."/>
            <person name="Morgado L.N."/>
            <person name="Niskanen T."/>
            <person name="Noordeloos M.E."/>
            <person name="Ohm R.A."/>
            <person name="Ortiz-Santana B."/>
            <person name="Ovrebo C."/>
            <person name="Racz N."/>
            <person name="Riley R."/>
            <person name="Savchenko A."/>
            <person name="Shiryaev A."/>
            <person name="Soop K."/>
            <person name="Spirin V."/>
            <person name="Szebenyi C."/>
            <person name="Tomsovsky M."/>
            <person name="Tulloss R.E."/>
            <person name="Uehling J."/>
            <person name="Grigoriev I.V."/>
            <person name="Vagvolgyi C."/>
            <person name="Papp T."/>
            <person name="Martin F.M."/>
            <person name="Miettinen O."/>
            <person name="Hibbett D.S."/>
            <person name="Nagy L.G."/>
        </authorList>
    </citation>
    <scope>NUCLEOTIDE SEQUENCE [LARGE SCALE GENOMIC DNA]</scope>
    <source>
        <strain evidence="4 5">CBS 309.79</strain>
    </source>
</reference>
<feature type="repeat" description="WD" evidence="3">
    <location>
        <begin position="75"/>
        <end position="107"/>
    </location>
</feature>
<dbReference type="STRING" id="1884261.A0A5C3Q4D8"/>
<evidence type="ECO:0000256" key="3">
    <source>
        <dbReference type="PROSITE-ProRule" id="PRU00221"/>
    </source>
</evidence>
<dbReference type="PROSITE" id="PS50082">
    <property type="entry name" value="WD_REPEATS_2"/>
    <property type="match status" value="3"/>
</dbReference>
<evidence type="ECO:0000313" key="4">
    <source>
        <dbReference type="EMBL" id="TFK96955.1"/>
    </source>
</evidence>
<dbReference type="PANTHER" id="PTHR19848">
    <property type="entry name" value="WD40 REPEAT PROTEIN"/>
    <property type="match status" value="1"/>
</dbReference>
<sequence length="197" mass="21692">TSVAFSQDGKRVVSGSEDRSVRIWDATTGKQELELEGHTEWVTSVAFSQDGKRVVSGSEDESVRIWDATTGKQELEGHANLVASVAFSQDGKQIVSSSEDNLIRSFDSPSEWKVDSSGWVLHPYALEGIPFSHMHRLVWLPPSICDVLGGSPRCLLTISRRGRATLNFTSAKLGNDWAQCYMFIREQDASQGVTMAV</sequence>
<dbReference type="Proteomes" id="UP000305067">
    <property type="component" value="Unassembled WGS sequence"/>
</dbReference>
<dbReference type="SUPFAM" id="SSF50978">
    <property type="entry name" value="WD40 repeat-like"/>
    <property type="match status" value="1"/>
</dbReference>
<dbReference type="Gene3D" id="2.130.10.10">
    <property type="entry name" value="YVTN repeat-like/Quinoprotein amine dehydrogenase"/>
    <property type="match status" value="2"/>
</dbReference>
<dbReference type="PANTHER" id="PTHR19848:SF8">
    <property type="entry name" value="F-BOX AND WD REPEAT DOMAIN CONTAINING 7"/>
    <property type="match status" value="1"/>
</dbReference>
<feature type="repeat" description="WD" evidence="3">
    <location>
        <begin position="1"/>
        <end position="34"/>
    </location>
</feature>
<dbReference type="InterPro" id="IPR015943">
    <property type="entry name" value="WD40/YVTN_repeat-like_dom_sf"/>
</dbReference>
<dbReference type="SMART" id="SM00320">
    <property type="entry name" value="WD40"/>
    <property type="match status" value="3"/>
</dbReference>